<dbReference type="Proteomes" id="UP000194641">
    <property type="component" value="Unassembled WGS sequence"/>
</dbReference>
<accession>A0A252AKI8</accession>
<feature type="region of interest" description="Disordered" evidence="1">
    <location>
        <begin position="1"/>
        <end position="25"/>
    </location>
</feature>
<gene>
    <name evidence="2" type="ORF">HK17_14975</name>
</gene>
<dbReference type="RefSeq" id="WP_086660136.1">
    <property type="nucleotide sequence ID" value="NZ_JBJJWX010000021.1"/>
</dbReference>
<dbReference type="EMBL" id="JOPA01000060">
    <property type="protein sequence ID" value="OUI89994.1"/>
    <property type="molecule type" value="Genomic_DNA"/>
</dbReference>
<proteinExistence type="predicted"/>
<protein>
    <submittedName>
        <fullName evidence="2">Uncharacterized protein</fullName>
    </submittedName>
</protein>
<name>A0A252AKI8_9PROT</name>
<comment type="caution">
    <text evidence="2">The sequence shown here is derived from an EMBL/GenBank/DDBJ whole genome shotgun (WGS) entry which is preliminary data.</text>
</comment>
<evidence type="ECO:0000313" key="3">
    <source>
        <dbReference type="Proteomes" id="UP000194641"/>
    </source>
</evidence>
<dbReference type="AlphaFoldDB" id="A0A252AKI8"/>
<organism evidence="2 3">
    <name type="scientific">Acetobacter indonesiensis</name>
    <dbReference type="NCBI Taxonomy" id="104101"/>
    <lineage>
        <taxon>Bacteria</taxon>
        <taxon>Pseudomonadati</taxon>
        <taxon>Pseudomonadota</taxon>
        <taxon>Alphaproteobacteria</taxon>
        <taxon>Acetobacterales</taxon>
        <taxon>Acetobacteraceae</taxon>
        <taxon>Acetobacter</taxon>
    </lineage>
</organism>
<sequence length="74" mass="8139">MSKPDDTLDWHEWSDGSLPYGNGRNVPDGTVKLAENCDLSDSTNPLGGTPLHESEPGLMDEEILPLEADWWKGT</sequence>
<feature type="compositionally biased region" description="Basic and acidic residues" evidence="1">
    <location>
        <begin position="1"/>
        <end position="14"/>
    </location>
</feature>
<reference evidence="3" key="1">
    <citation type="submission" date="2014-06" db="EMBL/GenBank/DDBJ databases">
        <authorList>
            <person name="Winans N.J."/>
            <person name="Newell P.D."/>
            <person name="Douglas A.E."/>
        </authorList>
    </citation>
    <scope>NUCLEOTIDE SEQUENCE [LARGE SCALE GENOMIC DNA]</scope>
</reference>
<evidence type="ECO:0000313" key="2">
    <source>
        <dbReference type="EMBL" id="OUI89994.1"/>
    </source>
</evidence>
<evidence type="ECO:0000256" key="1">
    <source>
        <dbReference type="SAM" id="MobiDB-lite"/>
    </source>
</evidence>